<reference evidence="2" key="1">
    <citation type="journal article" date="2016" name="Nat. Biotechnol.">
        <title>Sequencing wild and cultivated cassava and related species reveals extensive interspecific hybridization and genetic diversity.</title>
        <authorList>
            <person name="Bredeson J.V."/>
            <person name="Lyons J.B."/>
            <person name="Prochnik S.E."/>
            <person name="Wu G.A."/>
            <person name="Ha C.M."/>
            <person name="Edsinger-Gonzales E."/>
            <person name="Grimwood J."/>
            <person name="Schmutz J."/>
            <person name="Rabbi I.Y."/>
            <person name="Egesi C."/>
            <person name="Nauluvula P."/>
            <person name="Lebot V."/>
            <person name="Ndunguru J."/>
            <person name="Mkamilo G."/>
            <person name="Bart R.S."/>
            <person name="Setter T.L."/>
            <person name="Gleadow R.M."/>
            <person name="Kulakow P."/>
            <person name="Ferguson M.E."/>
            <person name="Rounsley S."/>
            <person name="Rokhsar D.S."/>
        </authorList>
    </citation>
    <scope>NUCLEOTIDE SEQUENCE [LARGE SCALE GENOMIC DNA]</scope>
    <source>
        <strain evidence="2">cv. AM560-2</strain>
    </source>
</reference>
<accession>A0ACB7GI03</accession>
<evidence type="ECO:0000313" key="1">
    <source>
        <dbReference type="EMBL" id="KAG8639365.1"/>
    </source>
</evidence>
<protein>
    <submittedName>
        <fullName evidence="1">Uncharacterized protein</fullName>
    </submittedName>
</protein>
<organism evidence="1 2">
    <name type="scientific">Manihot esculenta</name>
    <name type="common">Cassava</name>
    <name type="synonym">Jatropha manihot</name>
    <dbReference type="NCBI Taxonomy" id="3983"/>
    <lineage>
        <taxon>Eukaryota</taxon>
        <taxon>Viridiplantae</taxon>
        <taxon>Streptophyta</taxon>
        <taxon>Embryophyta</taxon>
        <taxon>Tracheophyta</taxon>
        <taxon>Spermatophyta</taxon>
        <taxon>Magnoliopsida</taxon>
        <taxon>eudicotyledons</taxon>
        <taxon>Gunneridae</taxon>
        <taxon>Pentapetalae</taxon>
        <taxon>rosids</taxon>
        <taxon>fabids</taxon>
        <taxon>Malpighiales</taxon>
        <taxon>Euphorbiaceae</taxon>
        <taxon>Crotonoideae</taxon>
        <taxon>Manihoteae</taxon>
        <taxon>Manihot</taxon>
    </lineage>
</organism>
<name>A0ACB7GI03_MANES</name>
<evidence type="ECO:0000313" key="2">
    <source>
        <dbReference type="Proteomes" id="UP000091857"/>
    </source>
</evidence>
<keyword evidence="2" id="KW-1185">Reference proteome</keyword>
<sequence length="299" mass="34404">MPSHIYLPFFLSLSTCYIYIYDHFPCKPISHIAHDHLVFCYLMPQSRFAMDWFSWLSRSGLEPSLTYEYGLAFARNELQEEDLSHFNHEFLQSMGISVAKHRLEILKLAKKEVGANTTGISKFILAINKTKKSLKKCISKLVFHEESVFKALPEPLSRYRDEQSTGVFTRKFQVEKPPVLRTRIQAKSGPLDGSMPENLMLNHRNLKLSGPLDGRLPENLMPIPNNRSVKLSGPLDVKMQEKLVFAHRRSNPVQQSLMAGGRSPRIPRPLDGLKRDRVINDDFDDQSQWAHLFEDLKPT</sequence>
<dbReference type="EMBL" id="CM004400">
    <property type="protein sequence ID" value="KAG8639365.1"/>
    <property type="molecule type" value="Genomic_DNA"/>
</dbReference>
<gene>
    <name evidence="1" type="ORF">MANES_14G121200v8</name>
</gene>
<comment type="caution">
    <text evidence="1">The sequence shown here is derived from an EMBL/GenBank/DDBJ whole genome shotgun (WGS) entry which is preliminary data.</text>
</comment>
<dbReference type="Proteomes" id="UP000091857">
    <property type="component" value="Chromosome 14"/>
</dbReference>
<proteinExistence type="predicted"/>